<organism evidence="1 2">
    <name type="scientific">Dactylosporangium aurantiacum</name>
    <dbReference type="NCBI Taxonomy" id="35754"/>
    <lineage>
        <taxon>Bacteria</taxon>
        <taxon>Bacillati</taxon>
        <taxon>Actinomycetota</taxon>
        <taxon>Actinomycetes</taxon>
        <taxon>Micromonosporales</taxon>
        <taxon>Micromonosporaceae</taxon>
        <taxon>Dactylosporangium</taxon>
    </lineage>
</organism>
<name>A0A9Q9MK73_9ACTN</name>
<dbReference type="Proteomes" id="UP001058003">
    <property type="component" value="Chromosome"/>
</dbReference>
<gene>
    <name evidence="1" type="ORF">Daura_03855</name>
</gene>
<dbReference type="OrthoDB" id="3389283at2"/>
<dbReference type="KEGG" id="daur:Daura_03855"/>
<dbReference type="AlphaFoldDB" id="A0A9Q9MK73"/>
<sequence>MSITLSDAAAVQASSATRTSHGAAVGTYSLSSLLTCGGCDRRLQPSRTAAGERVYLFLCGCRWQAIDAGLVERVVRDRVEAASVALVAGAAASDLGPVFRSLFVEVRVGADVAALTYRWRI</sequence>
<protein>
    <submittedName>
        <fullName evidence="1">Uncharacterized protein</fullName>
    </submittedName>
</protein>
<evidence type="ECO:0000313" key="1">
    <source>
        <dbReference type="EMBL" id="UWZ55391.1"/>
    </source>
</evidence>
<evidence type="ECO:0000313" key="2">
    <source>
        <dbReference type="Proteomes" id="UP001058003"/>
    </source>
</evidence>
<reference evidence="1" key="1">
    <citation type="submission" date="2021-04" db="EMBL/GenBank/DDBJ databases">
        <title>Dactylosporangium aurantiacum NRRL B-8018 full assembly.</title>
        <authorList>
            <person name="Hartkoorn R.C."/>
            <person name="Beaudoing E."/>
            <person name="Hot D."/>
        </authorList>
    </citation>
    <scope>NUCLEOTIDE SEQUENCE</scope>
    <source>
        <strain evidence="1">NRRL B-8018</strain>
    </source>
</reference>
<proteinExistence type="predicted"/>
<dbReference type="EMBL" id="CP073767">
    <property type="protein sequence ID" value="UWZ55391.1"/>
    <property type="molecule type" value="Genomic_DNA"/>
</dbReference>
<keyword evidence="2" id="KW-1185">Reference proteome</keyword>
<accession>A0A9Q9MK73</accession>
<dbReference type="RefSeq" id="WP_052387505.1">
    <property type="nucleotide sequence ID" value="NZ_CP073767.1"/>
</dbReference>